<feature type="transmembrane region" description="Helical" evidence="3">
    <location>
        <begin position="137"/>
        <end position="163"/>
    </location>
</feature>
<dbReference type="InterPro" id="IPR054080">
    <property type="entry name" value="TPR1-like_2nd"/>
</dbReference>
<proteinExistence type="predicted"/>
<sequence length="199" mass="23129">MANQPFVLNNLDDVLLACSLYHLMDRNYVKTAHTLEEESGIYFNMQYFEELIMDGRYEDAEFYVLGFTCVSDNENSAKIIFDIKKLKLLEALDDGCNFWAEYMVDTEFGQFKERNEKMYDEAVEVVSDDGAKWKKGLVFYVSIYFSFPAYLMFYFVAVIPVILHEDDVSLQRRLTPKTTSVLVGPSCRTLKFAMDASKY</sequence>
<dbReference type="EMBL" id="JAAIUW010000005">
    <property type="protein sequence ID" value="KAF7830320.1"/>
    <property type="molecule type" value="Genomic_DNA"/>
</dbReference>
<dbReference type="GO" id="GO:0006355">
    <property type="term" value="P:regulation of DNA-templated transcription"/>
    <property type="evidence" value="ECO:0007669"/>
    <property type="project" value="InterPro"/>
</dbReference>
<feature type="domain" description="CTLH" evidence="4">
    <location>
        <begin position="41"/>
        <end position="95"/>
    </location>
</feature>
<dbReference type="PANTHER" id="PTHR44083:SF30">
    <property type="entry name" value="TOPLESS-LIKE PROTEIN"/>
    <property type="match status" value="1"/>
</dbReference>
<name>A0A834U1K9_9FABA</name>
<dbReference type="PROSITE" id="PS50896">
    <property type="entry name" value="LISH"/>
    <property type="match status" value="1"/>
</dbReference>
<comment type="caution">
    <text evidence="5">The sequence shown here is derived from an EMBL/GenBank/DDBJ whole genome shotgun (WGS) entry which is preliminary data.</text>
</comment>
<keyword evidence="1" id="KW-0853">WD repeat</keyword>
<reference evidence="5" key="1">
    <citation type="submission" date="2020-09" db="EMBL/GenBank/DDBJ databases">
        <title>Genome-Enabled Discovery of Anthraquinone Biosynthesis in Senna tora.</title>
        <authorList>
            <person name="Kang S.-H."/>
            <person name="Pandey R.P."/>
            <person name="Lee C.-M."/>
            <person name="Sim J.-S."/>
            <person name="Jeong J.-T."/>
            <person name="Choi B.-S."/>
            <person name="Jung M."/>
            <person name="Ginzburg D."/>
            <person name="Zhao K."/>
            <person name="Won S.Y."/>
            <person name="Oh T.-J."/>
            <person name="Yu Y."/>
            <person name="Kim N.-H."/>
            <person name="Lee O.R."/>
            <person name="Lee T.-H."/>
            <person name="Bashyal P."/>
            <person name="Kim T.-S."/>
            <person name="Lee W.-H."/>
            <person name="Kawkins C."/>
            <person name="Kim C.-K."/>
            <person name="Kim J.S."/>
            <person name="Ahn B.O."/>
            <person name="Rhee S.Y."/>
            <person name="Sohng J.K."/>
        </authorList>
    </citation>
    <scope>NUCLEOTIDE SEQUENCE</scope>
    <source>
        <tissue evidence="5">Leaf</tissue>
    </source>
</reference>
<dbReference type="Proteomes" id="UP000634136">
    <property type="component" value="Unassembled WGS sequence"/>
</dbReference>
<dbReference type="PROSITE" id="PS50897">
    <property type="entry name" value="CTLH"/>
    <property type="match status" value="1"/>
</dbReference>
<keyword evidence="3" id="KW-0812">Transmembrane</keyword>
<dbReference type="InterPro" id="IPR006595">
    <property type="entry name" value="CTLH_C"/>
</dbReference>
<gene>
    <name evidence="5" type="ORF">G2W53_012653</name>
</gene>
<dbReference type="SMART" id="SM00668">
    <property type="entry name" value="CTLH"/>
    <property type="match status" value="1"/>
</dbReference>
<organism evidence="5 6">
    <name type="scientific">Senna tora</name>
    <dbReference type="NCBI Taxonomy" id="362788"/>
    <lineage>
        <taxon>Eukaryota</taxon>
        <taxon>Viridiplantae</taxon>
        <taxon>Streptophyta</taxon>
        <taxon>Embryophyta</taxon>
        <taxon>Tracheophyta</taxon>
        <taxon>Spermatophyta</taxon>
        <taxon>Magnoliopsida</taxon>
        <taxon>eudicotyledons</taxon>
        <taxon>Gunneridae</taxon>
        <taxon>Pentapetalae</taxon>
        <taxon>rosids</taxon>
        <taxon>fabids</taxon>
        <taxon>Fabales</taxon>
        <taxon>Fabaceae</taxon>
        <taxon>Caesalpinioideae</taxon>
        <taxon>Cassia clade</taxon>
        <taxon>Senna</taxon>
    </lineage>
</organism>
<dbReference type="InterPro" id="IPR027728">
    <property type="entry name" value="Topless_fam"/>
</dbReference>
<protein>
    <submittedName>
        <fullName evidence="5">Protein TPR3-like isoform X1</fullName>
    </submittedName>
</protein>
<evidence type="ECO:0000259" key="4">
    <source>
        <dbReference type="PROSITE" id="PS50897"/>
    </source>
</evidence>
<evidence type="ECO:0000256" key="1">
    <source>
        <dbReference type="ARBA" id="ARBA00022574"/>
    </source>
</evidence>
<evidence type="ECO:0000256" key="2">
    <source>
        <dbReference type="ARBA" id="ARBA00022737"/>
    </source>
</evidence>
<accession>A0A834U1K9</accession>
<keyword evidence="3" id="KW-1133">Transmembrane helix</keyword>
<dbReference type="OrthoDB" id="1602884at2759"/>
<dbReference type="AlphaFoldDB" id="A0A834U1K9"/>
<evidence type="ECO:0000256" key="3">
    <source>
        <dbReference type="SAM" id="Phobius"/>
    </source>
</evidence>
<keyword evidence="3" id="KW-0472">Membrane</keyword>
<keyword evidence="2" id="KW-0677">Repeat</keyword>
<dbReference type="InterPro" id="IPR006594">
    <property type="entry name" value="LisH"/>
</dbReference>
<dbReference type="PANTHER" id="PTHR44083">
    <property type="entry name" value="TOPLESS-RELATED PROTEIN 1-RELATED"/>
    <property type="match status" value="1"/>
</dbReference>
<evidence type="ECO:0000313" key="6">
    <source>
        <dbReference type="Proteomes" id="UP000634136"/>
    </source>
</evidence>
<evidence type="ECO:0000313" key="5">
    <source>
        <dbReference type="EMBL" id="KAF7830320.1"/>
    </source>
</evidence>
<keyword evidence="6" id="KW-1185">Reference proteome</keyword>
<dbReference type="Pfam" id="PF21889">
    <property type="entry name" value="TPR1-like_2nd"/>
    <property type="match status" value="1"/>
</dbReference>